<reference evidence="1 2" key="1">
    <citation type="submission" date="2018-09" db="EMBL/GenBank/DDBJ databases">
        <title>Genomic investigation of the strawberry pathogen Phytophthora fragariae indicates pathogenicity is determined by transcriptional variation in three key races.</title>
        <authorList>
            <person name="Adams T.M."/>
            <person name="Armitage A.D."/>
            <person name="Sobczyk M.K."/>
            <person name="Bates H.J."/>
            <person name="Dunwell J.M."/>
            <person name="Nellist C.F."/>
            <person name="Harrison R.J."/>
        </authorList>
    </citation>
    <scope>NUCLEOTIDE SEQUENCE [LARGE SCALE GENOMIC DNA]</scope>
    <source>
        <strain evidence="1 2">NOV-77</strain>
    </source>
</reference>
<comment type="caution">
    <text evidence="1">The sequence shown here is derived from an EMBL/GenBank/DDBJ whole genome shotgun (WGS) entry which is preliminary data.</text>
</comment>
<evidence type="ECO:0000313" key="2">
    <source>
        <dbReference type="Proteomes" id="UP000486351"/>
    </source>
</evidence>
<organism evidence="1 2">
    <name type="scientific">Phytophthora fragariae</name>
    <dbReference type="NCBI Taxonomy" id="53985"/>
    <lineage>
        <taxon>Eukaryota</taxon>
        <taxon>Sar</taxon>
        <taxon>Stramenopiles</taxon>
        <taxon>Oomycota</taxon>
        <taxon>Peronosporomycetes</taxon>
        <taxon>Peronosporales</taxon>
        <taxon>Peronosporaceae</taxon>
        <taxon>Phytophthora</taxon>
    </lineage>
</organism>
<dbReference type="AlphaFoldDB" id="A0A6G0R2T6"/>
<sequence length="187" mass="19385">MILRGRSGSRSLRDVNNRRAAATDIPGVRDVRVGRVAAHLLVGTGSQHIRALGRQLRGLRALLRGARFLGSCLAADFSTEGFFGAGFEEAVTFLYLRVGFEEADAFFTFDFVLVASAVSFLEAGGFIASSAPIACFVDAGDPFASSVSFACFLEADASFVPSGSPELFVEAGAGGFPSSSLGAGASA</sequence>
<proteinExistence type="predicted"/>
<accession>A0A6G0R2T6</accession>
<dbReference type="Proteomes" id="UP000486351">
    <property type="component" value="Unassembled WGS sequence"/>
</dbReference>
<gene>
    <name evidence="1" type="ORF">PF008_g19732</name>
</gene>
<protein>
    <submittedName>
        <fullName evidence="1">Uncharacterized protein</fullName>
    </submittedName>
</protein>
<evidence type="ECO:0000313" key="1">
    <source>
        <dbReference type="EMBL" id="KAE9313445.1"/>
    </source>
</evidence>
<name>A0A6G0R2T6_9STRA</name>
<dbReference type="EMBL" id="QXFY01001612">
    <property type="protein sequence ID" value="KAE9313445.1"/>
    <property type="molecule type" value="Genomic_DNA"/>
</dbReference>